<organism evidence="1 2">
    <name type="scientific">Heterorhabditis bacteriophora</name>
    <name type="common">Entomopathogenic nematode worm</name>
    <dbReference type="NCBI Taxonomy" id="37862"/>
    <lineage>
        <taxon>Eukaryota</taxon>
        <taxon>Metazoa</taxon>
        <taxon>Ecdysozoa</taxon>
        <taxon>Nematoda</taxon>
        <taxon>Chromadorea</taxon>
        <taxon>Rhabditida</taxon>
        <taxon>Rhabditina</taxon>
        <taxon>Rhabditomorpha</taxon>
        <taxon>Strongyloidea</taxon>
        <taxon>Heterorhabditidae</taxon>
        <taxon>Heterorhabditis</taxon>
    </lineage>
</organism>
<dbReference type="Proteomes" id="UP000095283">
    <property type="component" value="Unplaced"/>
</dbReference>
<sequence length="105" mass="11470">MSLLLFECNEAVNSTYYASNTYTKHNEANRKETVVLLCNCLRVLNLIMVREDQSCKMVSLFVSSNPGIGRAAQSLVGKLSAISSDFEPLAGVFASMGSDGYSMEM</sequence>
<reference evidence="2" key="1">
    <citation type="submission" date="2016-11" db="UniProtKB">
        <authorList>
            <consortium name="WormBaseParasite"/>
        </authorList>
    </citation>
    <scope>IDENTIFICATION</scope>
</reference>
<name>A0A1I7WZV0_HETBA</name>
<dbReference type="WBParaSite" id="Hba_10669">
    <property type="protein sequence ID" value="Hba_10669"/>
    <property type="gene ID" value="Hba_10669"/>
</dbReference>
<proteinExistence type="predicted"/>
<protein>
    <submittedName>
        <fullName evidence="2">ACT domain-containing protein</fullName>
    </submittedName>
</protein>
<evidence type="ECO:0000313" key="2">
    <source>
        <dbReference type="WBParaSite" id="Hba_10669"/>
    </source>
</evidence>
<dbReference type="AlphaFoldDB" id="A0A1I7WZV0"/>
<accession>A0A1I7WZV0</accession>
<evidence type="ECO:0000313" key="1">
    <source>
        <dbReference type="Proteomes" id="UP000095283"/>
    </source>
</evidence>
<keyword evidence="1" id="KW-1185">Reference proteome</keyword>